<evidence type="ECO:0000259" key="6">
    <source>
        <dbReference type="PROSITE" id="PS51360"/>
    </source>
</evidence>
<keyword evidence="4" id="KW-0539">Nucleus</keyword>
<feature type="domain" description="Plus3" evidence="6">
    <location>
        <begin position="194"/>
        <end position="327"/>
    </location>
</feature>
<dbReference type="GO" id="GO:0003677">
    <property type="term" value="F:DNA binding"/>
    <property type="evidence" value="ECO:0007669"/>
    <property type="project" value="InterPro"/>
</dbReference>
<proteinExistence type="predicted"/>
<protein>
    <submittedName>
        <fullName evidence="7">ARAD1D46596p</fullName>
    </submittedName>
</protein>
<dbReference type="InterPro" id="IPR036128">
    <property type="entry name" value="Plus3-like_sf"/>
</dbReference>
<dbReference type="AlphaFoldDB" id="A0A060TDB4"/>
<feature type="region of interest" description="Disordered" evidence="5">
    <location>
        <begin position="462"/>
        <end position="487"/>
    </location>
</feature>
<reference evidence="7" key="2">
    <citation type="submission" date="2014-06" db="EMBL/GenBank/DDBJ databases">
        <title>The complete genome of Blastobotrys (Arxula) adeninivorans LS3 - a yeast of biotechnological interest.</title>
        <authorList>
            <person name="Kunze G."/>
            <person name="Gaillardin C."/>
            <person name="Czernicka M."/>
            <person name="Durrens P."/>
            <person name="Martin T."/>
            <person name="Boer E."/>
            <person name="Gabaldon T."/>
            <person name="Cruz J."/>
            <person name="Talla E."/>
            <person name="Marck C."/>
            <person name="Goffeau A."/>
            <person name="Barbe V."/>
            <person name="Baret P."/>
            <person name="Baronian K."/>
            <person name="Beier S."/>
            <person name="Bleykasten C."/>
            <person name="Bode R."/>
            <person name="Casaregola S."/>
            <person name="Despons L."/>
            <person name="Fairhead C."/>
            <person name="Giersberg M."/>
            <person name="Gierski P."/>
            <person name="Hahnel U."/>
            <person name="Hartmann A."/>
            <person name="Jankowska D."/>
            <person name="Jubin C."/>
            <person name="Jung P."/>
            <person name="Lafontaine I."/>
            <person name="Leh-Louis V."/>
            <person name="Lemaire M."/>
            <person name="Marcet-Houben M."/>
            <person name="Mascher M."/>
            <person name="Morel G."/>
            <person name="Richard G.-F."/>
            <person name="Riechen J."/>
            <person name="Sacerdot C."/>
            <person name="Sarkar A."/>
            <person name="Savel G."/>
            <person name="Schacherer J."/>
            <person name="Sherman D."/>
            <person name="Straub M.-L."/>
            <person name="Stein N."/>
            <person name="Thierry A."/>
            <person name="Trautwein-Schult A."/>
            <person name="Westhof E."/>
            <person name="Worch S."/>
            <person name="Dujon B."/>
            <person name="Souciet J.-L."/>
            <person name="Wincker P."/>
            <person name="Scholz U."/>
            <person name="Neuveglise N."/>
        </authorList>
    </citation>
    <scope>NUCLEOTIDE SEQUENCE</scope>
    <source>
        <strain evidence="7">LS3</strain>
    </source>
</reference>
<name>A0A060TDB4_BLAAD</name>
<keyword evidence="2" id="KW-0805">Transcription regulation</keyword>
<gene>
    <name evidence="7" type="ORF">GNLVRS02_ARAD1D46596g</name>
</gene>
<evidence type="ECO:0000313" key="7">
    <source>
        <dbReference type="EMBL" id="CDP38963.1"/>
    </source>
</evidence>
<evidence type="ECO:0000256" key="4">
    <source>
        <dbReference type="ARBA" id="ARBA00023242"/>
    </source>
</evidence>
<comment type="subcellular location">
    <subcellularLocation>
        <location evidence="1">Nucleus</location>
    </subcellularLocation>
</comment>
<evidence type="ECO:0000256" key="5">
    <source>
        <dbReference type="SAM" id="MobiDB-lite"/>
    </source>
</evidence>
<dbReference type="GO" id="GO:1990269">
    <property type="term" value="F:RNA polymerase II C-terminal domain phosphoserine binding"/>
    <property type="evidence" value="ECO:0007669"/>
    <property type="project" value="TreeGrafter"/>
</dbReference>
<feature type="compositionally biased region" description="Acidic residues" evidence="5">
    <location>
        <begin position="43"/>
        <end position="60"/>
    </location>
</feature>
<dbReference type="SUPFAM" id="SSF159042">
    <property type="entry name" value="Plus3-like"/>
    <property type="match status" value="1"/>
</dbReference>
<evidence type="ECO:0000256" key="2">
    <source>
        <dbReference type="ARBA" id="ARBA00023015"/>
    </source>
</evidence>
<dbReference type="EMBL" id="HG937694">
    <property type="protein sequence ID" value="CDP38963.1"/>
    <property type="molecule type" value="Genomic_DNA"/>
</dbReference>
<dbReference type="Gene3D" id="3.90.70.200">
    <property type="entry name" value="Plus-3 domain"/>
    <property type="match status" value="1"/>
</dbReference>
<sequence length="523" mass="60706">MSDSDEDLLALAGAGDSDATESDSNVPTKKKEPRDKRKRSSFSDDESGQSEGEDDDDEDSFVSPYPLEGKYKDEKDRAYIEGLPEIEREQILFERGEEMQKFRQRGELARRVRERKRAMEKQRSGTKNKTLSDLKRRRQMKHRARERGEEDEDEEEYERDEEEDQEDEDEYDEDEDEREDDDRVEWDEPQAKKEITGGDLNRIRFGKTLLAKYCFYPGFEDAVVGCFVRVNIGYDRERQVQTYRVCLVKGVTSTPKPYTFLNRTVDVALRVAHGKSEKTFEMGFCSDGAITEQEFEQWKKVMEEQRLGLPSSRKIDRKYEELKQLQQRRLTSQEVSEIVERRKKLSGDAKGALAVIERAQLIEQRDIAMENGDHEEASRLEEQLERVERSLNRKAGGIDAASATADRMAKLTERNRRANVEGVRKAEVQAADRRRKAAMTDNMDRSNPFERLRTNPKMFYASDARTSSKSKEQIEQEAAEAKKIKEEEAQRQARIAAEKLRERALYQLDDVIASIDIALEVEI</sequence>
<feature type="compositionally biased region" description="Acidic residues" evidence="5">
    <location>
        <begin position="149"/>
        <end position="188"/>
    </location>
</feature>
<feature type="compositionally biased region" description="Basic and acidic residues" evidence="5">
    <location>
        <begin position="469"/>
        <end position="487"/>
    </location>
</feature>
<dbReference type="GO" id="GO:0016593">
    <property type="term" value="C:Cdc73/Paf1 complex"/>
    <property type="evidence" value="ECO:0007669"/>
    <property type="project" value="TreeGrafter"/>
</dbReference>
<dbReference type="InterPro" id="IPR004343">
    <property type="entry name" value="Plus-3_dom"/>
</dbReference>
<evidence type="ECO:0000256" key="1">
    <source>
        <dbReference type="ARBA" id="ARBA00004123"/>
    </source>
</evidence>
<feature type="region of interest" description="Disordered" evidence="5">
    <location>
        <begin position="1"/>
        <end position="192"/>
    </location>
</feature>
<dbReference type="Pfam" id="PF03126">
    <property type="entry name" value="Plus-3"/>
    <property type="match status" value="1"/>
</dbReference>
<feature type="compositionally biased region" description="Basic and acidic residues" evidence="5">
    <location>
        <begin position="69"/>
        <end position="123"/>
    </location>
</feature>
<dbReference type="PROSITE" id="PS51360">
    <property type="entry name" value="PLUS3"/>
    <property type="match status" value="1"/>
</dbReference>
<dbReference type="PANTHER" id="PTHR13115:SF8">
    <property type="entry name" value="RNA POLYMERASE-ASSOCIATED PROTEIN RTF1 HOMOLOG"/>
    <property type="match status" value="1"/>
</dbReference>
<reference evidence="7" key="1">
    <citation type="submission" date="2014-02" db="EMBL/GenBank/DDBJ databases">
        <authorList>
            <person name="Genoscope - CEA"/>
        </authorList>
    </citation>
    <scope>NUCLEOTIDE SEQUENCE</scope>
    <source>
        <strain evidence="7">LS3</strain>
    </source>
</reference>
<evidence type="ECO:0000256" key="3">
    <source>
        <dbReference type="ARBA" id="ARBA00023163"/>
    </source>
</evidence>
<keyword evidence="3" id="KW-0804">Transcription</keyword>
<accession>A0A060TDB4</accession>
<dbReference type="SMART" id="SM00719">
    <property type="entry name" value="Plus3"/>
    <property type="match status" value="1"/>
</dbReference>
<dbReference type="PANTHER" id="PTHR13115">
    <property type="entry name" value="RNA POLYMERASE-ASSOCIATED PROTEIN RTF1 HOMOLOG"/>
    <property type="match status" value="1"/>
</dbReference>
<feature type="compositionally biased region" description="Basic residues" evidence="5">
    <location>
        <begin position="135"/>
        <end position="145"/>
    </location>
</feature>
<organism evidence="7">
    <name type="scientific">Blastobotrys adeninivorans</name>
    <name type="common">Yeast</name>
    <name type="synonym">Arxula adeninivorans</name>
    <dbReference type="NCBI Taxonomy" id="409370"/>
    <lineage>
        <taxon>Eukaryota</taxon>
        <taxon>Fungi</taxon>
        <taxon>Dikarya</taxon>
        <taxon>Ascomycota</taxon>
        <taxon>Saccharomycotina</taxon>
        <taxon>Dipodascomycetes</taxon>
        <taxon>Dipodascales</taxon>
        <taxon>Trichomonascaceae</taxon>
        <taxon>Blastobotrys</taxon>
    </lineage>
</organism>
<dbReference type="PhylomeDB" id="A0A060TDB4"/>